<dbReference type="CDD" id="cd01948">
    <property type="entry name" value="EAL"/>
    <property type="match status" value="1"/>
</dbReference>
<reference evidence="1" key="1">
    <citation type="journal article" date="2019" name="Nat. Med.">
        <title>A library of human gut bacterial isolates paired with longitudinal multiomics data enables mechanistic microbiome research.</title>
        <authorList>
            <person name="Poyet M."/>
            <person name="Groussin M."/>
            <person name="Gibbons S.M."/>
            <person name="Avila-Pacheco J."/>
            <person name="Jiang X."/>
            <person name="Kearney S.M."/>
            <person name="Perrotta A.R."/>
            <person name="Berdy B."/>
            <person name="Zhao S."/>
            <person name="Lieberman T.D."/>
            <person name="Swanson P.K."/>
            <person name="Smith M."/>
            <person name="Roesemann S."/>
            <person name="Alexander J.E."/>
            <person name="Rich S.A."/>
            <person name="Livny J."/>
            <person name="Vlamakis H."/>
            <person name="Clish C."/>
            <person name="Bullock K."/>
            <person name="Deik A."/>
            <person name="Scott J."/>
            <person name="Pierce K.A."/>
            <person name="Xavier R.J."/>
            <person name="Alm E.J."/>
        </authorList>
    </citation>
    <scope>NUCLEOTIDE SEQUENCE</scope>
    <source>
        <strain evidence="1">BIOML-A179</strain>
    </source>
</reference>
<evidence type="ECO:0000313" key="1">
    <source>
        <dbReference type="EMBL" id="MTL93262.1"/>
    </source>
</evidence>
<protein>
    <submittedName>
        <fullName evidence="1">EAL domain-containing protein</fullName>
    </submittedName>
</protein>
<sequence length="565" mass="66850">MSRNFSLLGRDDMRRRSKFRQLIGILMVLLFIIAPNDCIRASDKIKVAFYEYYPYYYLNEQLQPSGYYHDLMNLIANDLNLDYEYVDVPINQALDKLKNKEIDLLFGISSTPKRQEEYLFSKYYININRVGLFTNHNIRYGDLEALNGMTIGFIENEQNYQRLLNMLGGKNINVNLKIVDSYESTLNLFRHHQVDAILYSAEYTDLDKKYRNIFEFSTGSFYIVTNKENKELMTKIDSYFEQYDSLPNNPIHKLYESYFNLYKQKSDLFILIITILILIILTFGLKLMLDQMKIKKNRQKILNDLEQNKFLLYYQPIINPNTNRIVGCETLLRYQSGVKIQTPYFFLKQIEESNMMYEVTMWVLRKAIEDYDTITASNDNLENNFYLSINVSFKELQDARFLTDLEELIKVTNANPQQFCLEIVERFQLSDVEKIQDIILKLKKIGFKIAIDDFGAQYSNFDVLEMIDYDMIKLDKYFIDDIESSFRKREIMKCMSNITKENKTIMVIEGVESYAQVEMIRTFDNDTMYIQGYYYSKPVPLDKVITLKIKSEILNNKSKNSVIKG</sequence>
<organism evidence="1">
    <name type="scientific">Turicibacter sanguinis</name>
    <dbReference type="NCBI Taxonomy" id="154288"/>
    <lineage>
        <taxon>Bacteria</taxon>
        <taxon>Bacillati</taxon>
        <taxon>Bacillota</taxon>
        <taxon>Erysipelotrichia</taxon>
        <taxon>Erysipelotrichales</taxon>
        <taxon>Turicibacteraceae</taxon>
        <taxon>Turicibacter</taxon>
    </lineage>
</organism>
<dbReference type="PANTHER" id="PTHR33121:SF70">
    <property type="entry name" value="SIGNALING PROTEIN YKOW"/>
    <property type="match status" value="1"/>
</dbReference>
<dbReference type="Gene3D" id="3.40.190.10">
    <property type="entry name" value="Periplasmic binding protein-like II"/>
    <property type="match status" value="2"/>
</dbReference>
<dbReference type="InterPro" id="IPR001638">
    <property type="entry name" value="Solute-binding_3/MltF_N"/>
</dbReference>
<dbReference type="SUPFAM" id="SSF141868">
    <property type="entry name" value="EAL domain-like"/>
    <property type="match status" value="1"/>
</dbReference>
<comment type="caution">
    <text evidence="1">The sequence shown here is derived from an EMBL/GenBank/DDBJ whole genome shotgun (WGS) entry which is preliminary data.</text>
</comment>
<dbReference type="InterPro" id="IPR001633">
    <property type="entry name" value="EAL_dom"/>
</dbReference>
<proteinExistence type="predicted"/>
<dbReference type="InterPro" id="IPR035919">
    <property type="entry name" value="EAL_sf"/>
</dbReference>
<dbReference type="AlphaFoldDB" id="A0A6G2CF69"/>
<dbReference type="InterPro" id="IPR050706">
    <property type="entry name" value="Cyclic-di-GMP_PDE-like"/>
</dbReference>
<dbReference type="Pfam" id="PF00497">
    <property type="entry name" value="SBP_bac_3"/>
    <property type="match status" value="1"/>
</dbReference>
<dbReference type="PANTHER" id="PTHR33121">
    <property type="entry name" value="CYCLIC DI-GMP PHOSPHODIESTERASE PDEF"/>
    <property type="match status" value="1"/>
</dbReference>
<dbReference type="Gene3D" id="3.20.20.450">
    <property type="entry name" value="EAL domain"/>
    <property type="match status" value="1"/>
</dbReference>
<dbReference type="SMART" id="SM00062">
    <property type="entry name" value="PBPb"/>
    <property type="match status" value="1"/>
</dbReference>
<name>A0A6G2CF69_9FIRM</name>
<gene>
    <name evidence="1" type="ORF">GMA64_01855</name>
</gene>
<dbReference type="Pfam" id="PF00563">
    <property type="entry name" value="EAL"/>
    <property type="match status" value="1"/>
</dbReference>
<accession>A0A6G2CF69</accession>
<dbReference type="EMBL" id="WMQV01000002">
    <property type="protein sequence ID" value="MTL93262.1"/>
    <property type="molecule type" value="Genomic_DNA"/>
</dbReference>
<dbReference type="SUPFAM" id="SSF53850">
    <property type="entry name" value="Periplasmic binding protein-like II"/>
    <property type="match status" value="1"/>
</dbReference>
<dbReference type="GO" id="GO:0071111">
    <property type="term" value="F:cyclic-guanylate-specific phosphodiesterase activity"/>
    <property type="evidence" value="ECO:0007669"/>
    <property type="project" value="InterPro"/>
</dbReference>
<dbReference type="PROSITE" id="PS50883">
    <property type="entry name" value="EAL"/>
    <property type="match status" value="1"/>
</dbReference>
<dbReference type="SMART" id="SM00052">
    <property type="entry name" value="EAL"/>
    <property type="match status" value="1"/>
</dbReference>